<dbReference type="AlphaFoldDB" id="A0A6J7C5S5"/>
<evidence type="ECO:0000256" key="4">
    <source>
        <dbReference type="ARBA" id="ARBA00022827"/>
    </source>
</evidence>
<dbReference type="Gene3D" id="1.20.140.10">
    <property type="entry name" value="Butyryl-CoA Dehydrogenase, subunit A, domain 3"/>
    <property type="match status" value="1"/>
</dbReference>
<evidence type="ECO:0000256" key="2">
    <source>
        <dbReference type="ARBA" id="ARBA00009347"/>
    </source>
</evidence>
<feature type="domain" description="Acyl-CoA dehydrogenase/oxidase C-terminal" evidence="6">
    <location>
        <begin position="177"/>
        <end position="284"/>
    </location>
</feature>
<dbReference type="PANTHER" id="PTHR43884">
    <property type="entry name" value="ACYL-COA DEHYDROGENASE"/>
    <property type="match status" value="1"/>
</dbReference>
<protein>
    <submittedName>
        <fullName evidence="7">Unannotated protein</fullName>
    </submittedName>
</protein>
<dbReference type="EMBL" id="CAFBND010000044">
    <property type="protein sequence ID" value="CAB4943800.1"/>
    <property type="molecule type" value="Genomic_DNA"/>
</dbReference>
<comment type="similarity">
    <text evidence="2">Belongs to the acyl-CoA dehydrogenase family.</text>
</comment>
<dbReference type="PANTHER" id="PTHR43884:SF20">
    <property type="entry name" value="ACYL-COA DEHYDROGENASE FADE28"/>
    <property type="match status" value="1"/>
</dbReference>
<organism evidence="7">
    <name type="scientific">freshwater metagenome</name>
    <dbReference type="NCBI Taxonomy" id="449393"/>
    <lineage>
        <taxon>unclassified sequences</taxon>
        <taxon>metagenomes</taxon>
        <taxon>ecological metagenomes</taxon>
    </lineage>
</organism>
<keyword evidence="4" id="KW-0274">FAD</keyword>
<proteinExistence type="inferred from homology"/>
<keyword evidence="3" id="KW-0285">Flavoprotein</keyword>
<dbReference type="Pfam" id="PF00441">
    <property type="entry name" value="Acyl-CoA_dh_1"/>
    <property type="match status" value="1"/>
</dbReference>
<gene>
    <name evidence="7" type="ORF">UFOPK3268_01774</name>
    <name evidence="8" type="ORF">UFOPK3752_01228</name>
    <name evidence="9" type="ORF">UFOPK4150_01062</name>
</gene>
<dbReference type="GO" id="GO:0050660">
    <property type="term" value="F:flavin adenine dinucleotide binding"/>
    <property type="evidence" value="ECO:0007669"/>
    <property type="project" value="InterPro"/>
</dbReference>
<dbReference type="InterPro" id="IPR036250">
    <property type="entry name" value="AcylCo_DH-like_C"/>
</dbReference>
<dbReference type="EMBL" id="CAFBPU010000018">
    <property type="protein sequence ID" value="CAB5031822.1"/>
    <property type="molecule type" value="Genomic_DNA"/>
</dbReference>
<name>A0A6J7C5S5_9ZZZZ</name>
<evidence type="ECO:0000256" key="5">
    <source>
        <dbReference type="ARBA" id="ARBA00023002"/>
    </source>
</evidence>
<evidence type="ECO:0000259" key="6">
    <source>
        <dbReference type="Pfam" id="PF00441"/>
    </source>
</evidence>
<reference evidence="7" key="1">
    <citation type="submission" date="2020-05" db="EMBL/GenBank/DDBJ databases">
        <authorList>
            <person name="Chiriac C."/>
            <person name="Salcher M."/>
            <person name="Ghai R."/>
            <person name="Kavagutti S V."/>
        </authorList>
    </citation>
    <scope>NUCLEOTIDE SEQUENCE</scope>
</reference>
<dbReference type="InterPro" id="IPR009100">
    <property type="entry name" value="AcylCoA_DH/oxidase_NM_dom_sf"/>
</dbReference>
<evidence type="ECO:0000313" key="9">
    <source>
        <dbReference type="EMBL" id="CAB5031822.1"/>
    </source>
</evidence>
<dbReference type="Gene3D" id="1.10.540.10">
    <property type="entry name" value="Acyl-CoA dehydrogenase/oxidase, N-terminal domain"/>
    <property type="match status" value="1"/>
</dbReference>
<comment type="cofactor">
    <cofactor evidence="1">
        <name>FAD</name>
        <dbReference type="ChEBI" id="CHEBI:57692"/>
    </cofactor>
</comment>
<dbReference type="InterPro" id="IPR037069">
    <property type="entry name" value="AcylCoA_DH/ox_N_sf"/>
</dbReference>
<dbReference type="EMBL" id="CAFBIZ010000301">
    <property type="protein sequence ID" value="CAB4852715.1"/>
    <property type="molecule type" value="Genomic_DNA"/>
</dbReference>
<evidence type="ECO:0000313" key="8">
    <source>
        <dbReference type="EMBL" id="CAB4943800.1"/>
    </source>
</evidence>
<dbReference type="GO" id="GO:0003995">
    <property type="term" value="F:acyl-CoA dehydrogenase activity"/>
    <property type="evidence" value="ECO:0007669"/>
    <property type="project" value="TreeGrafter"/>
</dbReference>
<evidence type="ECO:0000256" key="3">
    <source>
        <dbReference type="ARBA" id="ARBA00022630"/>
    </source>
</evidence>
<keyword evidence="5" id="KW-0560">Oxidoreductase</keyword>
<dbReference type="InterPro" id="IPR009075">
    <property type="entry name" value="AcylCo_DH/oxidase_C"/>
</dbReference>
<dbReference type="SUPFAM" id="SSF56645">
    <property type="entry name" value="Acyl-CoA dehydrogenase NM domain-like"/>
    <property type="match status" value="1"/>
</dbReference>
<dbReference type="SUPFAM" id="SSF47203">
    <property type="entry name" value="Acyl-CoA dehydrogenase C-terminal domain-like"/>
    <property type="match status" value="1"/>
</dbReference>
<evidence type="ECO:0000313" key="7">
    <source>
        <dbReference type="EMBL" id="CAB4852715.1"/>
    </source>
</evidence>
<accession>A0A6J7C5S5</accession>
<sequence length="294" mass="31365">MTTLEASEVGRVSADAIRDLAERAVAGTPVADYAHRDPMPWATIGDGGWDLVGVPESHDGGGASLRDLAEVAMVWGHTCVALPLIETMWAKRWSAAARESDGPVTVSVARVGARGSSGVAPFALGAGVSVARSIGQAADVLELSPEAAEDDIAPHLRAGILPWTTALEPAAANELAILWASEAAGAAAQLVDLSVAYAKERQQFGKPIGSFQAIKHRLADMHSMAQYAETAAVWASHEPENAQRQTRYALDTSIKVAESAIQVHGGMGFTWEMGLHYYMRTMLMRRRLVKGLWQ</sequence>
<evidence type="ECO:0000256" key="1">
    <source>
        <dbReference type="ARBA" id="ARBA00001974"/>
    </source>
</evidence>